<protein>
    <recommendedName>
        <fullName evidence="3">Protein ZIP4 homolog</fullName>
    </recommendedName>
</protein>
<dbReference type="InterPro" id="IPR039057">
    <property type="entry name" value="Spo22/ZIP4"/>
</dbReference>
<dbReference type="AlphaFoldDB" id="A0A0L6UM63"/>
<proteinExistence type="predicted"/>
<sequence>MLSTNNNPQLKDSYSHLITFLEKTREPLLAYSPSEALSATLADQQVELEVFNQLTKLVTLANEFSREARKNNQADIRSSIQNHPIDLAVSTTREEYHTWADELDARGVELWNRASQLRRILDSQRSSNTDYIQSNKLYHSALRTLHQKNSSPSKLPQRNRAHNPSLSEKVCAKMRQVGFMMIYAGSPVKKDITCKAFSSQSTLPLYKTRYIPDCGCVLLVLLKLMSITSKASKAQLTVYDLESAMKNIETALEVSNCPSSSHIADLNLLHSILSWSNNCKKYAQCSFTIPLRLIAQSWASGNETGTLFNLRKALAFFPKTTDDETQPEDSLHVISRLYMFAYELLKSISSQSSDGTGMNQGKLPVLIKASEWLTLALNELDSHSWTTSPETVAHHEPDIQGSPAELKVNIIRALAYSLLEASSFECDGQDELQRKGEQALEEALVNNPNLRTQANRPSQALWLRKIQYLSMRKLMGSELRSAVKEALKTEPFNQDLVHRLMAASYNLPEDRLVTPHSMPSFWVPQHLRIRTGRDLKINRPQTFLQYLKMILVKNPNFTNSEFRLASDCAFMSQTMIWHRGDQEYKGIRFDSAARWYTFGTHRIFAETKEVTFTKLARKAALSWVNHGNYELARNSLKSLPPQGYNEAGTHFLALMIDSAQGDELHAIQAIDRLMSSIDFKPETLLYAAQQASQRGLQNLLHHILQKTLEATSGATGSHFIQGLDMVILLRSLIRIDLSNLSAPHRNRANDEQRILQHYRAGQSSSFAKQMLIQSQEAEAIQVSSKDATWLWKSGPLPTRKKAFNTCVSATQDWPEDLVFEFFGLTADLISLTRKIPTSLEEAQTLTRHEIHCRFASLAGRMTQALDSDRDEYHRVSRQNGLKKDRTILFSPSYHFFSHNYWKKNLEQPLLESIKELKRLSQDAQDTASDRTFLEKLAKIRACLCVWEFETYSLGDDWEAMRFFMQELERTQESQAFISTQVTESIAEIACQNPRLSTQCKSITILKKYYPEKKEQDRVLIFVLEHVMKIVDRQKEKSIKLRSRWLRLVIDLELSVNNEEGALGYSSQALGLMEKNPENYPADEANWILAKSWDRSIDLYASQNILQSKLWCEMSLKWMELVVGGRAYEDMLIRSFLPSLDEPPLSRFVEADSHA</sequence>
<gene>
    <name evidence="1" type="ORF">VP01_48g6</name>
</gene>
<dbReference type="GO" id="GO:0090173">
    <property type="term" value="P:regulation of synaptonemal complex assembly"/>
    <property type="evidence" value="ECO:0007669"/>
    <property type="project" value="InterPro"/>
</dbReference>
<name>A0A0L6UM63_9BASI</name>
<comment type="caution">
    <text evidence="1">The sequence shown here is derived from an EMBL/GenBank/DDBJ whole genome shotgun (WGS) entry which is preliminary data.</text>
</comment>
<reference evidence="1 2" key="1">
    <citation type="submission" date="2015-08" db="EMBL/GenBank/DDBJ databases">
        <title>Next Generation Sequencing and Analysis of the Genome of Puccinia sorghi L Schw, the Causal Agent of Maize Common Rust.</title>
        <authorList>
            <person name="Rochi L."/>
            <person name="Burguener G."/>
            <person name="Darino M."/>
            <person name="Turjanski A."/>
            <person name="Kreff E."/>
            <person name="Dieguez M.J."/>
            <person name="Sacco F."/>
        </authorList>
    </citation>
    <scope>NUCLEOTIDE SEQUENCE [LARGE SCALE GENOMIC DNA]</scope>
    <source>
        <strain evidence="1 2">RO10H11247</strain>
    </source>
</reference>
<dbReference type="VEuPathDB" id="FungiDB:VP01_48g6"/>
<accession>A0A0L6UM63</accession>
<dbReference type="OrthoDB" id="65716at2759"/>
<evidence type="ECO:0008006" key="3">
    <source>
        <dbReference type="Google" id="ProtNLM"/>
    </source>
</evidence>
<keyword evidence="2" id="KW-1185">Reference proteome</keyword>
<evidence type="ECO:0000313" key="2">
    <source>
        <dbReference type="Proteomes" id="UP000037035"/>
    </source>
</evidence>
<evidence type="ECO:0000313" key="1">
    <source>
        <dbReference type="EMBL" id="KNZ49616.1"/>
    </source>
</evidence>
<organism evidence="1 2">
    <name type="scientific">Puccinia sorghi</name>
    <dbReference type="NCBI Taxonomy" id="27349"/>
    <lineage>
        <taxon>Eukaryota</taxon>
        <taxon>Fungi</taxon>
        <taxon>Dikarya</taxon>
        <taxon>Basidiomycota</taxon>
        <taxon>Pucciniomycotina</taxon>
        <taxon>Pucciniomycetes</taxon>
        <taxon>Pucciniales</taxon>
        <taxon>Pucciniaceae</taxon>
        <taxon>Puccinia</taxon>
    </lineage>
</organism>
<dbReference type="STRING" id="27349.A0A0L6UM63"/>
<dbReference type="PANTHER" id="PTHR40375:SF2">
    <property type="entry name" value="SPORULATION-SPECIFIC PROTEIN 22"/>
    <property type="match status" value="1"/>
</dbReference>
<dbReference type="Proteomes" id="UP000037035">
    <property type="component" value="Unassembled WGS sequence"/>
</dbReference>
<dbReference type="PANTHER" id="PTHR40375">
    <property type="entry name" value="SPORULATION-SPECIFIC PROTEIN 22"/>
    <property type="match status" value="1"/>
</dbReference>
<dbReference type="EMBL" id="LAVV01010054">
    <property type="protein sequence ID" value="KNZ49616.1"/>
    <property type="molecule type" value="Genomic_DNA"/>
</dbReference>